<gene>
    <name evidence="4" type="ORF">SAMN05216174_101682</name>
</gene>
<sequence>MTRTLRNHDHHLDHGDQDYGGDDRPVVDPVAARLMFDAAVDQLTAPGVQTITRDDGTGERGLVPCLLDQLAAATRPGSERTGGTASGSRPPASMNALAVVAEIGTTMRHALAALGHDLFGPAPKTALSTQVRLWASHAEHWQHHDPDYLHHAATETQRWVTAARAVIEPEPRYRLRGHACPVCAETTVHVWSDVESDWVRQPALSIDTDRVEAVCGACATTWGLDVWAQLGRILHTQHQETLHLDCE</sequence>
<dbReference type="InterPro" id="IPR055765">
    <property type="entry name" value="DUF7341"/>
</dbReference>
<feature type="region of interest" description="Disordered" evidence="1">
    <location>
        <begin position="1"/>
        <end position="26"/>
    </location>
</feature>
<dbReference type="Pfam" id="PF24030">
    <property type="entry name" value="DUF7341"/>
    <property type="match status" value="1"/>
</dbReference>
<evidence type="ECO:0000259" key="3">
    <source>
        <dbReference type="Pfam" id="PF24030"/>
    </source>
</evidence>
<keyword evidence="5" id="KW-1185">Reference proteome</keyword>
<organism evidence="4 5">
    <name type="scientific">Actinokineospora iranica</name>
    <dbReference type="NCBI Taxonomy" id="1271860"/>
    <lineage>
        <taxon>Bacteria</taxon>
        <taxon>Bacillati</taxon>
        <taxon>Actinomycetota</taxon>
        <taxon>Actinomycetes</taxon>
        <taxon>Pseudonocardiales</taxon>
        <taxon>Pseudonocardiaceae</taxon>
        <taxon>Actinokineospora</taxon>
    </lineage>
</organism>
<evidence type="ECO:0000256" key="1">
    <source>
        <dbReference type="SAM" id="MobiDB-lite"/>
    </source>
</evidence>
<proteinExistence type="predicted"/>
<name>A0A1G6K2S9_9PSEU</name>
<reference evidence="5" key="1">
    <citation type="submission" date="2016-10" db="EMBL/GenBank/DDBJ databases">
        <authorList>
            <person name="Varghese N."/>
            <person name="Submissions S."/>
        </authorList>
    </citation>
    <scope>NUCLEOTIDE SEQUENCE [LARGE SCALE GENOMIC DNA]</scope>
    <source>
        <strain evidence="5">IBRC-M 10403</strain>
    </source>
</reference>
<dbReference type="OrthoDB" id="3683675at2"/>
<dbReference type="STRING" id="1271860.SAMN05216174_101682"/>
<evidence type="ECO:0000313" key="4">
    <source>
        <dbReference type="EMBL" id="SDC25198.1"/>
    </source>
</evidence>
<feature type="domain" description="DUF7341" evidence="3">
    <location>
        <begin position="31"/>
        <end position="165"/>
    </location>
</feature>
<accession>A0A1G6K2S9</accession>
<dbReference type="InterPro" id="IPR055764">
    <property type="entry name" value="DUF7340"/>
</dbReference>
<dbReference type="AlphaFoldDB" id="A0A1G6K2S9"/>
<evidence type="ECO:0000259" key="2">
    <source>
        <dbReference type="Pfam" id="PF24029"/>
    </source>
</evidence>
<protein>
    <submittedName>
        <fullName evidence="4">Uncharacterized protein</fullName>
    </submittedName>
</protein>
<dbReference type="EMBL" id="FMZZ01000001">
    <property type="protein sequence ID" value="SDC25198.1"/>
    <property type="molecule type" value="Genomic_DNA"/>
</dbReference>
<dbReference type="RefSeq" id="WP_091448017.1">
    <property type="nucleotide sequence ID" value="NZ_FMZZ01000001.1"/>
</dbReference>
<evidence type="ECO:0000313" key="5">
    <source>
        <dbReference type="Proteomes" id="UP000199501"/>
    </source>
</evidence>
<dbReference type="Pfam" id="PF24029">
    <property type="entry name" value="DUF7340"/>
    <property type="match status" value="1"/>
</dbReference>
<feature type="domain" description="DUF7340" evidence="2">
    <location>
        <begin position="172"/>
        <end position="235"/>
    </location>
</feature>
<dbReference type="Proteomes" id="UP000199501">
    <property type="component" value="Unassembled WGS sequence"/>
</dbReference>